<evidence type="ECO:0000313" key="3">
    <source>
        <dbReference type="Proteomes" id="UP001295463"/>
    </source>
</evidence>
<proteinExistence type="predicted"/>
<gene>
    <name evidence="2" type="ORF">GEAMG1_1509</name>
</gene>
<evidence type="ECO:0000259" key="1">
    <source>
        <dbReference type="PROSITE" id="PS50801"/>
    </source>
</evidence>
<sequence>MAIRLEGSDVFLVGDWNMEGVVRHIDSLSDVLQQVDDQGQKTLKVDCGQIKSVDFSGLQLLKVWLQCARFRGLEPKLVNLSEGLKRVMLVTGFAPAEAGLCLEDR</sequence>
<dbReference type="SUPFAM" id="SSF52091">
    <property type="entry name" value="SpoIIaa-like"/>
    <property type="match status" value="1"/>
</dbReference>
<dbReference type="EMBL" id="OW150024">
    <property type="protein sequence ID" value="CAH2031339.1"/>
    <property type="molecule type" value="Genomic_DNA"/>
</dbReference>
<feature type="domain" description="STAS" evidence="1">
    <location>
        <begin position="1"/>
        <end position="105"/>
    </location>
</feature>
<reference evidence="2 3" key="1">
    <citation type="submission" date="2022-03" db="EMBL/GenBank/DDBJ databases">
        <authorList>
            <person name="Koch H."/>
        </authorList>
    </citation>
    <scope>NUCLEOTIDE SEQUENCE [LARGE SCALE GENOMIC DNA]</scope>
    <source>
        <strain evidence="2 3">G1</strain>
    </source>
</reference>
<name>A0ABN8HJU3_9BACT</name>
<dbReference type="InterPro" id="IPR002645">
    <property type="entry name" value="STAS_dom"/>
</dbReference>
<dbReference type="RefSeq" id="WP_305732168.1">
    <property type="nucleotide sequence ID" value="NZ_OW150024.1"/>
</dbReference>
<dbReference type="PROSITE" id="PS50801">
    <property type="entry name" value="STAS"/>
    <property type="match status" value="1"/>
</dbReference>
<dbReference type="Pfam" id="PF13466">
    <property type="entry name" value="STAS_2"/>
    <property type="match status" value="1"/>
</dbReference>
<dbReference type="InterPro" id="IPR036513">
    <property type="entry name" value="STAS_dom_sf"/>
</dbReference>
<organism evidence="2 3">
    <name type="scientific">Trichlorobacter ammonificans</name>
    <dbReference type="NCBI Taxonomy" id="2916410"/>
    <lineage>
        <taxon>Bacteria</taxon>
        <taxon>Pseudomonadati</taxon>
        <taxon>Thermodesulfobacteriota</taxon>
        <taxon>Desulfuromonadia</taxon>
        <taxon>Geobacterales</taxon>
        <taxon>Geobacteraceae</taxon>
        <taxon>Trichlorobacter</taxon>
    </lineage>
</organism>
<accession>A0ABN8HJU3</accession>
<keyword evidence="3" id="KW-1185">Reference proteome</keyword>
<evidence type="ECO:0000313" key="2">
    <source>
        <dbReference type="EMBL" id="CAH2031339.1"/>
    </source>
</evidence>
<dbReference type="InterPro" id="IPR058548">
    <property type="entry name" value="MlaB-like_STAS"/>
</dbReference>
<dbReference type="Proteomes" id="UP001295463">
    <property type="component" value="Chromosome"/>
</dbReference>
<dbReference type="Gene3D" id="3.30.750.24">
    <property type="entry name" value="STAS domain"/>
    <property type="match status" value="1"/>
</dbReference>
<protein>
    <recommendedName>
        <fullName evidence="1">STAS domain-containing protein</fullName>
    </recommendedName>
</protein>